<dbReference type="Proteomes" id="UP000663873">
    <property type="component" value="Unassembled WGS sequence"/>
</dbReference>
<feature type="non-terminal residue" evidence="2">
    <location>
        <position position="1"/>
    </location>
</feature>
<dbReference type="EMBL" id="CAJOBP010036657">
    <property type="protein sequence ID" value="CAF4719572.1"/>
    <property type="molecule type" value="Genomic_DNA"/>
</dbReference>
<protein>
    <recommendedName>
        <fullName evidence="4">Sugar phosphate transporter domain-containing protein</fullName>
    </recommendedName>
</protein>
<sequence>YFLLSIIGGGLLNATTFWCTIKNSALTTTVVGVLKSILQIFVGMFAFDQLSINYKTTLGIALSLVGGTMFSYLEYTNKQSKCGSNTSDNDSEQTI</sequence>
<reference evidence="2" key="1">
    <citation type="submission" date="2021-02" db="EMBL/GenBank/DDBJ databases">
        <authorList>
            <person name="Nowell W R."/>
        </authorList>
    </citation>
    <scope>NUCLEOTIDE SEQUENCE</scope>
</reference>
<evidence type="ECO:0008006" key="4">
    <source>
        <dbReference type="Google" id="ProtNLM"/>
    </source>
</evidence>
<gene>
    <name evidence="2" type="ORF">UJA718_LOCUS37178</name>
</gene>
<accession>A0A821JSB6</accession>
<organism evidence="2 3">
    <name type="scientific">Rotaria socialis</name>
    <dbReference type="NCBI Taxonomy" id="392032"/>
    <lineage>
        <taxon>Eukaryota</taxon>
        <taxon>Metazoa</taxon>
        <taxon>Spiralia</taxon>
        <taxon>Gnathifera</taxon>
        <taxon>Rotifera</taxon>
        <taxon>Eurotatoria</taxon>
        <taxon>Bdelloidea</taxon>
        <taxon>Philodinida</taxon>
        <taxon>Philodinidae</taxon>
        <taxon>Rotaria</taxon>
    </lineage>
</organism>
<evidence type="ECO:0000256" key="1">
    <source>
        <dbReference type="SAM" id="Phobius"/>
    </source>
</evidence>
<keyword evidence="3" id="KW-1185">Reference proteome</keyword>
<evidence type="ECO:0000313" key="2">
    <source>
        <dbReference type="EMBL" id="CAF4719572.1"/>
    </source>
</evidence>
<keyword evidence="1" id="KW-1133">Transmembrane helix</keyword>
<comment type="caution">
    <text evidence="2">The sequence shown here is derived from an EMBL/GenBank/DDBJ whole genome shotgun (WGS) entry which is preliminary data.</text>
</comment>
<evidence type="ECO:0000313" key="3">
    <source>
        <dbReference type="Proteomes" id="UP000663873"/>
    </source>
</evidence>
<name>A0A821JSB6_9BILA</name>
<feature type="transmembrane region" description="Helical" evidence="1">
    <location>
        <begin position="26"/>
        <end position="47"/>
    </location>
</feature>
<keyword evidence="1" id="KW-0472">Membrane</keyword>
<dbReference type="AlphaFoldDB" id="A0A821JSB6"/>
<keyword evidence="1" id="KW-0812">Transmembrane</keyword>
<proteinExistence type="predicted"/>